<evidence type="ECO:0000313" key="1">
    <source>
        <dbReference type="EMBL" id="ETR64802.1"/>
    </source>
</evidence>
<name>A0A1V1NQE7_9BACT</name>
<comment type="caution">
    <text evidence="1">The sequence shown here is derived from an EMBL/GenBank/DDBJ whole genome shotgun (WGS) entry which is preliminary data.</text>
</comment>
<dbReference type="Proteomes" id="UP000189670">
    <property type="component" value="Unassembled WGS sequence"/>
</dbReference>
<sequence>SNLTPDLFHGEPYLGVTIDDDAELSPRQKITSVVFAIKAHVAETIADEAVTQQKIAASAVTTDKIADHAVTSDKISDGPGSGLNADILDGIDSERFALKEECIQKGQDSIQIKKMMPNADPITSNNLSGNLYARSSGVDFHSGHAIVNGLVLYWKMDEDSGDIIKDYVASSNGIAISSSGN</sequence>
<dbReference type="EMBL" id="ATBP01003626">
    <property type="protein sequence ID" value="ETR64802.1"/>
    <property type="molecule type" value="Genomic_DNA"/>
</dbReference>
<proteinExistence type="predicted"/>
<protein>
    <submittedName>
        <fullName evidence="1">Uncharacterized protein</fullName>
    </submittedName>
</protein>
<feature type="non-terminal residue" evidence="1">
    <location>
        <position position="1"/>
    </location>
</feature>
<gene>
    <name evidence="1" type="ORF">OMM_15324</name>
</gene>
<dbReference type="AlphaFoldDB" id="A0A1V1NQE7"/>
<feature type="non-terminal residue" evidence="1">
    <location>
        <position position="181"/>
    </location>
</feature>
<reference evidence="2" key="1">
    <citation type="submission" date="2012-11" db="EMBL/GenBank/DDBJ databases">
        <authorList>
            <person name="Lucero-Rivera Y.E."/>
            <person name="Tovar-Ramirez D."/>
        </authorList>
    </citation>
    <scope>NUCLEOTIDE SEQUENCE [LARGE SCALE GENOMIC DNA]</scope>
    <source>
        <strain evidence="2">Araruama</strain>
    </source>
</reference>
<evidence type="ECO:0000313" key="2">
    <source>
        <dbReference type="Proteomes" id="UP000189670"/>
    </source>
</evidence>
<organism evidence="1 2">
    <name type="scientific">Candidatus Magnetoglobus multicellularis str. Araruama</name>
    <dbReference type="NCBI Taxonomy" id="890399"/>
    <lineage>
        <taxon>Bacteria</taxon>
        <taxon>Pseudomonadati</taxon>
        <taxon>Thermodesulfobacteriota</taxon>
        <taxon>Desulfobacteria</taxon>
        <taxon>Desulfobacterales</taxon>
        <taxon>Desulfobacteraceae</taxon>
        <taxon>Candidatus Magnetoglobus</taxon>
    </lineage>
</organism>
<accession>A0A1V1NQE7</accession>